<dbReference type="GO" id="GO:0006208">
    <property type="term" value="P:pyrimidine nucleobase catabolic process"/>
    <property type="evidence" value="ECO:0007669"/>
    <property type="project" value="TreeGrafter"/>
</dbReference>
<dbReference type="InterPro" id="IPR050268">
    <property type="entry name" value="NADH-dep_flavin_reductase"/>
</dbReference>
<dbReference type="PANTHER" id="PTHR30466:SF1">
    <property type="entry name" value="FMN REDUCTASE (NADH) RUTF"/>
    <property type="match status" value="1"/>
</dbReference>
<feature type="transmembrane region" description="Helical" evidence="2">
    <location>
        <begin position="143"/>
        <end position="162"/>
    </location>
</feature>
<reference evidence="4 5" key="1">
    <citation type="submission" date="2016-11" db="EMBL/GenBank/DDBJ databases">
        <authorList>
            <person name="Jaros S."/>
            <person name="Januszkiewicz K."/>
            <person name="Wedrychowicz H."/>
        </authorList>
    </citation>
    <scope>NUCLEOTIDE SEQUENCE [LARGE SCALE GENOMIC DNA]</scope>
    <source>
        <strain evidence="4 5">GAS242</strain>
    </source>
</reference>
<name>A0A1M5Q770_9BRAD</name>
<dbReference type="GO" id="GO:0010181">
    <property type="term" value="F:FMN binding"/>
    <property type="evidence" value="ECO:0007669"/>
    <property type="project" value="InterPro"/>
</dbReference>
<organism evidence="4 5">
    <name type="scientific">Bradyrhizobium erythrophlei</name>
    <dbReference type="NCBI Taxonomy" id="1437360"/>
    <lineage>
        <taxon>Bacteria</taxon>
        <taxon>Pseudomonadati</taxon>
        <taxon>Pseudomonadota</taxon>
        <taxon>Alphaproteobacteria</taxon>
        <taxon>Hyphomicrobiales</taxon>
        <taxon>Nitrobacteraceae</taxon>
        <taxon>Bradyrhizobium</taxon>
    </lineage>
</organism>
<proteinExistence type="predicted"/>
<dbReference type="EMBL" id="LT670818">
    <property type="protein sequence ID" value="SHH10014.1"/>
    <property type="molecule type" value="Genomic_DNA"/>
</dbReference>
<dbReference type="GO" id="GO:0042602">
    <property type="term" value="F:riboflavin reductase (NADPH) activity"/>
    <property type="evidence" value="ECO:0007669"/>
    <property type="project" value="TreeGrafter"/>
</dbReference>
<evidence type="ECO:0000256" key="1">
    <source>
        <dbReference type="ARBA" id="ARBA00023002"/>
    </source>
</evidence>
<evidence type="ECO:0000313" key="5">
    <source>
        <dbReference type="Proteomes" id="UP000190675"/>
    </source>
</evidence>
<keyword evidence="2" id="KW-0812">Transmembrane</keyword>
<dbReference type="PANTHER" id="PTHR30466">
    <property type="entry name" value="FLAVIN REDUCTASE"/>
    <property type="match status" value="1"/>
</dbReference>
<sequence length="178" mass="18748">MSAISLQQAAPELRAQFLDGMSRAAFCVNVVTTDGPAGRAGVTVSAMSSISADGNSPTVLVCIHHQSKTAAAIVENGVFCINILRDDQSSIADCFGGRKLGDADKFAYGRWVEGDTRAPRLADAVVAFDCRVLSAERVGTHRIFIGAVGSVTMGLGTALIYADRTYGRAQRIVSPEPK</sequence>
<evidence type="ECO:0000256" key="2">
    <source>
        <dbReference type="SAM" id="Phobius"/>
    </source>
</evidence>
<evidence type="ECO:0000313" key="4">
    <source>
        <dbReference type="EMBL" id="SHH10014.1"/>
    </source>
</evidence>
<dbReference type="InterPro" id="IPR002563">
    <property type="entry name" value="Flavin_Rdtase-like_dom"/>
</dbReference>
<keyword evidence="2" id="KW-1133">Transmembrane helix</keyword>
<dbReference type="SMART" id="SM00903">
    <property type="entry name" value="Flavin_Reduct"/>
    <property type="match status" value="1"/>
</dbReference>
<evidence type="ECO:0000259" key="3">
    <source>
        <dbReference type="SMART" id="SM00903"/>
    </source>
</evidence>
<feature type="domain" description="Flavin reductase like" evidence="3">
    <location>
        <begin position="21"/>
        <end position="168"/>
    </location>
</feature>
<dbReference type="Proteomes" id="UP000190675">
    <property type="component" value="Chromosome I"/>
</dbReference>
<keyword evidence="2" id="KW-0472">Membrane</keyword>
<dbReference type="RefSeq" id="WP_244567601.1">
    <property type="nucleotide sequence ID" value="NZ_LT670818.1"/>
</dbReference>
<dbReference type="SUPFAM" id="SSF50475">
    <property type="entry name" value="FMN-binding split barrel"/>
    <property type="match status" value="1"/>
</dbReference>
<keyword evidence="1" id="KW-0560">Oxidoreductase</keyword>
<accession>A0A1M5Q770</accession>
<dbReference type="Gene3D" id="2.30.110.10">
    <property type="entry name" value="Electron Transport, Fmn-binding Protein, Chain A"/>
    <property type="match status" value="1"/>
</dbReference>
<dbReference type="Pfam" id="PF01613">
    <property type="entry name" value="Flavin_Reduct"/>
    <property type="match status" value="1"/>
</dbReference>
<gene>
    <name evidence="4" type="ORF">SAMN05444169_5743</name>
</gene>
<protein>
    <submittedName>
        <fullName evidence="4">Flavin reductase</fullName>
    </submittedName>
</protein>
<dbReference type="AlphaFoldDB" id="A0A1M5Q770"/>
<dbReference type="InterPro" id="IPR012349">
    <property type="entry name" value="Split_barrel_FMN-bd"/>
</dbReference>